<gene>
    <name evidence="1" type="ORF">GOP47_0004753</name>
</gene>
<protein>
    <submittedName>
        <fullName evidence="1">Uncharacterized protein</fullName>
    </submittedName>
</protein>
<dbReference type="EMBL" id="JABFUD020000005">
    <property type="protein sequence ID" value="KAI5079274.1"/>
    <property type="molecule type" value="Genomic_DNA"/>
</dbReference>
<name>A0A9D4V3U7_ADICA</name>
<proteinExistence type="predicted"/>
<organism evidence="1 2">
    <name type="scientific">Adiantum capillus-veneris</name>
    <name type="common">Maidenhair fern</name>
    <dbReference type="NCBI Taxonomy" id="13818"/>
    <lineage>
        <taxon>Eukaryota</taxon>
        <taxon>Viridiplantae</taxon>
        <taxon>Streptophyta</taxon>
        <taxon>Embryophyta</taxon>
        <taxon>Tracheophyta</taxon>
        <taxon>Polypodiopsida</taxon>
        <taxon>Polypodiidae</taxon>
        <taxon>Polypodiales</taxon>
        <taxon>Pteridineae</taxon>
        <taxon>Pteridaceae</taxon>
        <taxon>Vittarioideae</taxon>
        <taxon>Adiantum</taxon>
    </lineage>
</organism>
<evidence type="ECO:0000313" key="1">
    <source>
        <dbReference type="EMBL" id="KAI5079274.1"/>
    </source>
</evidence>
<evidence type="ECO:0000313" key="2">
    <source>
        <dbReference type="Proteomes" id="UP000886520"/>
    </source>
</evidence>
<sequence length="66" mass="7310">MHASCSASVSLSLPHMPTRIEELESPKRGTQHLISPGRRVMECLTLQSSSASTLDLSNRQCFVIQR</sequence>
<dbReference type="AlphaFoldDB" id="A0A9D4V3U7"/>
<dbReference type="Proteomes" id="UP000886520">
    <property type="component" value="Chromosome 5"/>
</dbReference>
<keyword evidence="2" id="KW-1185">Reference proteome</keyword>
<reference evidence="1 2" key="1">
    <citation type="submission" date="2021-01" db="EMBL/GenBank/DDBJ databases">
        <title>Adiantum capillus-veneris genome.</title>
        <authorList>
            <person name="Fang Y."/>
            <person name="Liao Q."/>
        </authorList>
    </citation>
    <scope>NUCLEOTIDE SEQUENCE [LARGE SCALE GENOMIC DNA]</scope>
    <source>
        <strain evidence="1">H3</strain>
        <tissue evidence="1">Leaf</tissue>
    </source>
</reference>
<comment type="caution">
    <text evidence="1">The sequence shown here is derived from an EMBL/GenBank/DDBJ whole genome shotgun (WGS) entry which is preliminary data.</text>
</comment>
<accession>A0A9D4V3U7</accession>